<dbReference type="Proteomes" id="UP000515240">
    <property type="component" value="Chromosome"/>
</dbReference>
<keyword evidence="3" id="KW-0813">Transport</keyword>
<evidence type="ECO:0000259" key="5">
    <source>
        <dbReference type="PROSITE" id="PS50902"/>
    </source>
</evidence>
<dbReference type="PANTHER" id="PTHR34219:SF3">
    <property type="entry name" value="BLL7967 PROTEIN"/>
    <property type="match status" value="1"/>
</dbReference>
<name>A0A7G5EK30_9BURK</name>
<keyword evidence="3" id="KW-0249">Electron transport</keyword>
<keyword evidence="4" id="KW-1133">Transmembrane helix</keyword>
<dbReference type="Pfam" id="PF03929">
    <property type="entry name" value="PepSY_TM"/>
    <property type="match status" value="1"/>
</dbReference>
<dbReference type="SUPFAM" id="SSF63380">
    <property type="entry name" value="Riboflavin synthase domain-like"/>
    <property type="match status" value="1"/>
</dbReference>
<dbReference type="InterPro" id="IPR005625">
    <property type="entry name" value="PepSY-ass_TM"/>
</dbReference>
<dbReference type="SUPFAM" id="SSF52218">
    <property type="entry name" value="Flavoproteins"/>
    <property type="match status" value="1"/>
</dbReference>
<proteinExistence type="predicted"/>
<evidence type="ECO:0000259" key="6">
    <source>
        <dbReference type="PROSITE" id="PS51384"/>
    </source>
</evidence>
<dbReference type="Gene3D" id="3.40.50.360">
    <property type="match status" value="1"/>
</dbReference>
<organism evidence="7 8">
    <name type="scientific">Comamonas piscis</name>
    <dbReference type="NCBI Taxonomy" id="1562974"/>
    <lineage>
        <taxon>Bacteria</taxon>
        <taxon>Pseudomonadati</taxon>
        <taxon>Pseudomonadota</taxon>
        <taxon>Betaproteobacteria</taxon>
        <taxon>Burkholderiales</taxon>
        <taxon>Comamonadaceae</taxon>
        <taxon>Comamonas</taxon>
    </lineage>
</organism>
<keyword evidence="4" id="KW-0812">Transmembrane</keyword>
<feature type="domain" description="Flavodoxin-like" evidence="5">
    <location>
        <begin position="403"/>
        <end position="541"/>
    </location>
</feature>
<keyword evidence="4" id="KW-0472">Membrane</keyword>
<dbReference type="InterPro" id="IPR039261">
    <property type="entry name" value="FNR_nucleotide-bd"/>
</dbReference>
<dbReference type="PROSITE" id="PS51384">
    <property type="entry name" value="FAD_FR"/>
    <property type="match status" value="1"/>
</dbReference>
<evidence type="ECO:0000256" key="3">
    <source>
        <dbReference type="ARBA" id="ARBA00022982"/>
    </source>
</evidence>
<dbReference type="InterPro" id="IPR017938">
    <property type="entry name" value="Riboflavin_synthase-like_b-brl"/>
</dbReference>
<dbReference type="InterPro" id="IPR017927">
    <property type="entry name" value="FAD-bd_FR_type"/>
</dbReference>
<evidence type="ECO:0000256" key="4">
    <source>
        <dbReference type="SAM" id="Phobius"/>
    </source>
</evidence>
<dbReference type="PROSITE" id="PS50902">
    <property type="entry name" value="FLAVODOXIN_LIKE"/>
    <property type="match status" value="1"/>
</dbReference>
<keyword evidence="2" id="KW-0288">FMN</keyword>
<keyword evidence="8" id="KW-1185">Reference proteome</keyword>
<gene>
    <name evidence="7" type="ORF">HS961_16785</name>
</gene>
<evidence type="ECO:0000256" key="1">
    <source>
        <dbReference type="ARBA" id="ARBA00022630"/>
    </source>
</evidence>
<keyword evidence="1" id="KW-0285">Flavoprotein</keyword>
<dbReference type="InterPro" id="IPR001094">
    <property type="entry name" value="Flavdoxin-like"/>
</dbReference>
<dbReference type="EMBL" id="CP058554">
    <property type="protein sequence ID" value="QMV74355.1"/>
    <property type="molecule type" value="Genomic_DNA"/>
</dbReference>
<dbReference type="AlphaFoldDB" id="A0A7G5EK30"/>
<dbReference type="InterPro" id="IPR029039">
    <property type="entry name" value="Flavoprotein-like_sf"/>
</dbReference>
<feature type="domain" description="FAD-binding FR-type" evidence="6">
    <location>
        <begin position="569"/>
        <end position="740"/>
    </location>
</feature>
<feature type="transmembrane region" description="Helical" evidence="4">
    <location>
        <begin position="12"/>
        <end position="35"/>
    </location>
</feature>
<dbReference type="GO" id="GO:0010181">
    <property type="term" value="F:FMN binding"/>
    <property type="evidence" value="ECO:0007669"/>
    <property type="project" value="InterPro"/>
</dbReference>
<accession>A0A7G5EK30</accession>
<dbReference type="SUPFAM" id="SSF52343">
    <property type="entry name" value="Ferredoxin reductase-like, C-terminal NADP-linked domain"/>
    <property type="match status" value="1"/>
</dbReference>
<dbReference type="PRINTS" id="PR00369">
    <property type="entry name" value="FLAVODOXIN"/>
</dbReference>
<dbReference type="KEGG" id="cpis:HS961_16785"/>
<evidence type="ECO:0000256" key="2">
    <source>
        <dbReference type="ARBA" id="ARBA00022643"/>
    </source>
</evidence>
<dbReference type="CDD" id="cd06200">
    <property type="entry name" value="SiR_like1"/>
    <property type="match status" value="1"/>
</dbReference>
<feature type="transmembrane region" description="Helical" evidence="4">
    <location>
        <begin position="346"/>
        <end position="366"/>
    </location>
</feature>
<dbReference type="InterPro" id="IPR008254">
    <property type="entry name" value="Flavodoxin/NO_synth"/>
</dbReference>
<feature type="transmembrane region" description="Helical" evidence="4">
    <location>
        <begin position="144"/>
        <end position="164"/>
    </location>
</feature>
<protein>
    <submittedName>
        <fullName evidence="7">PepSY domain-containing protein</fullName>
    </submittedName>
</protein>
<evidence type="ECO:0000313" key="7">
    <source>
        <dbReference type="EMBL" id="QMV74355.1"/>
    </source>
</evidence>
<sequence length="890" mass="96623">MWSFKNIWFQIHWLIGITAGTVLIVIGLTGATYSFQDEVLDWANPGTASVPVQQSAALTPPQLLAAVRASGEQRRIDRITLYAEPGRSAQLAFAPEKGERRGQSVYLNPYTGAQLPAQSGREFFEWNERLHRWLLLPRDDGKPITGSLSLCLLLLSLSGLYLRWPAKPLSWRSWLTFNVRRKGRPFLWGLHSVAGTWVLVVYVMLTLTGMYWAFDAVRAPVDRWMGAPSRAAARAEQSAAQEAARKAPPLNIEPATLEPAWQGFTQLASQWQFAQMRLPQRADQPVQFSWWGADAPHDRARNQLSLSLDGSVQRDDRFADLPAGRRALAAIYPLHTGTYFGMTGRIIVTVAALMMPLFAITGWLLYLERRRKSRAAAKAQRALLEGDGPQPSPATGANTGASIAVVYASQAGHAQQLAVRTVARLRSAGLAAQLLPAANLDMAQLQPQRQLLWVASTFGEGQPPDSARRLARLLQQAEGTPLAHQRFGMLALGDRQYSQFCGFGLGLAAQLERLGAQPVFAPITMDAEDDSAWQAWLQALAAHWGVNAAPATAADNAAASVADSDAPDALFLPAQLLSRHHLNPGSSGQPLYQVELAFAPAQALQWQAGGLVEVKAAHAPAQVDAWLQAQQLDGSAAVQWRGSASSLRDALSASELPTLSAPATSAQAVADQLHPLAPRSYSLASLPADGRIRLYVRQTLREQPGAAPQLGLASGWLTAHAALGSSIALRLVDNPGFAPLVGDARPAIFMGNGSGYAGLRGHLRHRIAQGQFDNWLVFGERRRAHDSYAEDEVCVWQAHGQIERADYAYSRDARDARVQAAGQGPHCYVQDALRAAAEPLKAWLARGAVIYVCGSYDGMATGVDQALTELLGEEGLNALIDEGRYRRDVY</sequence>
<dbReference type="PANTHER" id="PTHR34219">
    <property type="entry name" value="IRON-REGULATED INNER MEMBRANE PROTEIN-RELATED"/>
    <property type="match status" value="1"/>
</dbReference>
<evidence type="ECO:0000313" key="8">
    <source>
        <dbReference type="Proteomes" id="UP000515240"/>
    </source>
</evidence>
<dbReference type="RefSeq" id="WP_182323935.1">
    <property type="nucleotide sequence ID" value="NZ_CP058554.1"/>
</dbReference>
<dbReference type="Pfam" id="PF00258">
    <property type="entry name" value="Flavodoxin_1"/>
    <property type="match status" value="1"/>
</dbReference>
<reference evidence="7 8" key="1">
    <citation type="journal article" date="2020" name="G3 (Bethesda)">
        <title>CeMbio - The Caenorhabditis elegans Microbiome Resource.</title>
        <authorList>
            <person name="Dirksen P."/>
            <person name="Assie A."/>
            <person name="Zimmermann J."/>
            <person name="Zhang F."/>
            <person name="Tietje A.M."/>
            <person name="Marsh S.A."/>
            <person name="Felix M.A."/>
            <person name="Shapira M."/>
            <person name="Kaleta C."/>
            <person name="Schulenburg H."/>
            <person name="Samuel B."/>
        </authorList>
    </citation>
    <scope>NUCLEOTIDE SEQUENCE [LARGE SCALE GENOMIC DNA]</scope>
    <source>
        <strain evidence="7 8">BIGb0172</strain>
    </source>
</reference>
<dbReference type="Gene3D" id="3.40.50.80">
    <property type="entry name" value="Nucleotide-binding domain of ferredoxin-NADP reductase (FNR) module"/>
    <property type="match status" value="1"/>
</dbReference>
<feature type="transmembrane region" description="Helical" evidence="4">
    <location>
        <begin position="185"/>
        <end position="214"/>
    </location>
</feature>
<dbReference type="GO" id="GO:0016491">
    <property type="term" value="F:oxidoreductase activity"/>
    <property type="evidence" value="ECO:0007669"/>
    <property type="project" value="InterPro"/>
</dbReference>